<keyword evidence="3 6" id="KW-0812">Transmembrane</keyword>
<evidence type="ECO:0000256" key="1">
    <source>
        <dbReference type="ARBA" id="ARBA00004141"/>
    </source>
</evidence>
<feature type="transmembrane region" description="Helical" evidence="6">
    <location>
        <begin position="223"/>
        <end position="240"/>
    </location>
</feature>
<dbReference type="InterPro" id="IPR002549">
    <property type="entry name" value="AI-2E-like"/>
</dbReference>
<comment type="caution">
    <text evidence="7">The sequence shown here is derived from an EMBL/GenBank/DDBJ whole genome shotgun (WGS) entry which is preliminary data.</text>
</comment>
<feature type="transmembrane region" description="Helical" evidence="6">
    <location>
        <begin position="160"/>
        <end position="182"/>
    </location>
</feature>
<protein>
    <submittedName>
        <fullName evidence="7">AI-2E family transporter</fullName>
    </submittedName>
</protein>
<feature type="transmembrane region" description="Helical" evidence="6">
    <location>
        <begin position="279"/>
        <end position="295"/>
    </location>
</feature>
<evidence type="ECO:0000256" key="4">
    <source>
        <dbReference type="ARBA" id="ARBA00022989"/>
    </source>
</evidence>
<evidence type="ECO:0000313" key="8">
    <source>
        <dbReference type="Proteomes" id="UP000602050"/>
    </source>
</evidence>
<feature type="transmembrane region" description="Helical" evidence="6">
    <location>
        <begin position="315"/>
        <end position="342"/>
    </location>
</feature>
<dbReference type="Pfam" id="PF01594">
    <property type="entry name" value="AI-2E_transport"/>
    <property type="match status" value="1"/>
</dbReference>
<evidence type="ECO:0000313" key="7">
    <source>
        <dbReference type="EMBL" id="GFZ79513.1"/>
    </source>
</evidence>
<feature type="transmembrane region" description="Helical" evidence="6">
    <location>
        <begin position="7"/>
        <end position="23"/>
    </location>
</feature>
<evidence type="ECO:0000256" key="2">
    <source>
        <dbReference type="ARBA" id="ARBA00009773"/>
    </source>
</evidence>
<dbReference type="Proteomes" id="UP000602050">
    <property type="component" value="Unassembled WGS sequence"/>
</dbReference>
<proteinExistence type="inferred from homology"/>
<organism evidence="7 8">
    <name type="scientific">Compostibacillus humi</name>
    <dbReference type="NCBI Taxonomy" id="1245525"/>
    <lineage>
        <taxon>Bacteria</taxon>
        <taxon>Bacillati</taxon>
        <taxon>Bacillota</taxon>
        <taxon>Bacilli</taxon>
        <taxon>Bacillales</taxon>
        <taxon>Bacillaceae</taxon>
        <taxon>Compostibacillus</taxon>
    </lineage>
</organism>
<evidence type="ECO:0000256" key="6">
    <source>
        <dbReference type="SAM" id="Phobius"/>
    </source>
</evidence>
<dbReference type="PANTHER" id="PTHR21716">
    <property type="entry name" value="TRANSMEMBRANE PROTEIN"/>
    <property type="match status" value="1"/>
</dbReference>
<evidence type="ECO:0000256" key="5">
    <source>
        <dbReference type="ARBA" id="ARBA00023136"/>
    </source>
</evidence>
<reference evidence="7" key="1">
    <citation type="journal article" date="2014" name="Int. J. Syst. Evol. Microbiol.">
        <title>Complete genome sequence of Corynebacterium casei LMG S-19264T (=DSM 44701T), isolated from a smear-ripened cheese.</title>
        <authorList>
            <consortium name="US DOE Joint Genome Institute (JGI-PGF)"/>
            <person name="Walter F."/>
            <person name="Albersmeier A."/>
            <person name="Kalinowski J."/>
            <person name="Ruckert C."/>
        </authorList>
    </citation>
    <scope>NUCLEOTIDE SEQUENCE</scope>
    <source>
        <strain evidence="7">CGMCC 1.12360</strain>
    </source>
</reference>
<reference evidence="7" key="2">
    <citation type="submission" date="2020-09" db="EMBL/GenBank/DDBJ databases">
        <authorList>
            <person name="Sun Q."/>
            <person name="Zhou Y."/>
        </authorList>
    </citation>
    <scope>NUCLEOTIDE SEQUENCE</scope>
    <source>
        <strain evidence="7">CGMCC 1.12360</strain>
    </source>
</reference>
<keyword evidence="8" id="KW-1185">Reference proteome</keyword>
<evidence type="ECO:0000256" key="3">
    <source>
        <dbReference type="ARBA" id="ARBA00022692"/>
    </source>
</evidence>
<accession>A0A8J2TPB4</accession>
<sequence>MVQKRWFQILTFFIMFFLLIWLIQSTKFIFIPLLQYVGAIAFPLIGAGILYYLTRPLMLFFERRLKANRIISIILVYITLLLLVGLFIMYIWPIAQRQFANLAYSVPAMIAMAGDIIEYLQQNYTSIPPQVNEAIDDFLQNLPTFLQNLLDHLFGFLGNFIGHVISILAGLVMMPFFLFFMLKDGEKLLPFILQIFKKKRAENIRALAGKIDNVLSSFIQGQLLVSFFVGVLLYIGYLIIDLDYALLLALFGMLTNVIPYLGPFIAVTPALIVGTLQDPMNFIWVAVIMLVAQQIESNLISPNVMGQALNVHPLTVMTVVIAAGSIAGFLGILFAVPVYAVVRTIIVHLYQTYVESKENKEDALI</sequence>
<dbReference type="AlphaFoldDB" id="A0A8J2TPB4"/>
<comment type="similarity">
    <text evidence="2">Belongs to the autoinducer-2 exporter (AI-2E) (TC 2.A.86) family.</text>
</comment>
<keyword evidence="4 6" id="KW-1133">Transmembrane helix</keyword>
<feature type="transmembrane region" description="Helical" evidence="6">
    <location>
        <begin position="74"/>
        <end position="95"/>
    </location>
</feature>
<comment type="subcellular location">
    <subcellularLocation>
        <location evidence="1">Membrane</location>
        <topology evidence="1">Multi-pass membrane protein</topology>
    </subcellularLocation>
</comment>
<name>A0A8J2TPB4_9BACI</name>
<dbReference type="GO" id="GO:0016020">
    <property type="term" value="C:membrane"/>
    <property type="evidence" value="ECO:0007669"/>
    <property type="project" value="UniProtKB-SubCell"/>
</dbReference>
<dbReference type="EMBL" id="BMEV01000038">
    <property type="protein sequence ID" value="GFZ79513.1"/>
    <property type="molecule type" value="Genomic_DNA"/>
</dbReference>
<dbReference type="RefSeq" id="WP_188392371.1">
    <property type="nucleotide sequence ID" value="NZ_BMEV01000038.1"/>
</dbReference>
<feature type="transmembrane region" description="Helical" evidence="6">
    <location>
        <begin position="29"/>
        <end position="53"/>
    </location>
</feature>
<keyword evidence="5 6" id="KW-0472">Membrane</keyword>
<feature type="transmembrane region" description="Helical" evidence="6">
    <location>
        <begin position="246"/>
        <end position="267"/>
    </location>
</feature>
<dbReference type="GO" id="GO:0055085">
    <property type="term" value="P:transmembrane transport"/>
    <property type="evidence" value="ECO:0007669"/>
    <property type="project" value="TreeGrafter"/>
</dbReference>
<gene>
    <name evidence="7" type="ORF">GCM10010978_21110</name>
</gene>
<dbReference type="PANTHER" id="PTHR21716:SF69">
    <property type="entry name" value="TRANSPORT PROTEIN YUBA-RELATED"/>
    <property type="match status" value="1"/>
</dbReference>